<protein>
    <recommendedName>
        <fullName evidence="2">Integrase catalytic domain-containing protein</fullName>
    </recommendedName>
</protein>
<comment type="caution">
    <text evidence="3">The sequence shown here is derived from an EMBL/GenBank/DDBJ whole genome shotgun (WGS) entry which is preliminary data.</text>
</comment>
<keyword evidence="1" id="KW-0472">Membrane</keyword>
<evidence type="ECO:0000259" key="2">
    <source>
        <dbReference type="PROSITE" id="PS50994"/>
    </source>
</evidence>
<dbReference type="InterPro" id="IPR012337">
    <property type="entry name" value="RNaseH-like_sf"/>
</dbReference>
<dbReference type="EMBL" id="JBJKTR010000012">
    <property type="protein sequence ID" value="KAL3352328.1"/>
    <property type="molecule type" value="Genomic_DNA"/>
</dbReference>
<proteinExistence type="predicted"/>
<dbReference type="EMBL" id="JBJKTR010000012">
    <property type="protein sequence ID" value="KAL3352327.1"/>
    <property type="molecule type" value="Genomic_DNA"/>
</dbReference>
<keyword evidence="1" id="KW-0812">Transmembrane</keyword>
<evidence type="ECO:0000256" key="1">
    <source>
        <dbReference type="SAM" id="Phobius"/>
    </source>
</evidence>
<dbReference type="Proteomes" id="UP001627284">
    <property type="component" value="Unassembled WGS sequence"/>
</dbReference>
<organism evidence="3 4">
    <name type="scientific">Solanum stoloniferum</name>
    <dbReference type="NCBI Taxonomy" id="62892"/>
    <lineage>
        <taxon>Eukaryota</taxon>
        <taxon>Viridiplantae</taxon>
        <taxon>Streptophyta</taxon>
        <taxon>Embryophyta</taxon>
        <taxon>Tracheophyta</taxon>
        <taxon>Spermatophyta</taxon>
        <taxon>Magnoliopsida</taxon>
        <taxon>eudicotyledons</taxon>
        <taxon>Gunneridae</taxon>
        <taxon>Pentapetalae</taxon>
        <taxon>asterids</taxon>
        <taxon>lamiids</taxon>
        <taxon>Solanales</taxon>
        <taxon>Solanaceae</taxon>
        <taxon>Solanoideae</taxon>
        <taxon>Solaneae</taxon>
        <taxon>Solanum</taxon>
    </lineage>
</organism>
<dbReference type="EMBL" id="JBJKTR010000012">
    <property type="protein sequence ID" value="KAL3352326.1"/>
    <property type="molecule type" value="Genomic_DNA"/>
</dbReference>
<dbReference type="EMBL" id="JBJKTR010000012">
    <property type="protein sequence ID" value="KAL3352329.1"/>
    <property type="molecule type" value="Genomic_DNA"/>
</dbReference>
<dbReference type="PROSITE" id="PS50994">
    <property type="entry name" value="INTEGRASE"/>
    <property type="match status" value="1"/>
</dbReference>
<dbReference type="InterPro" id="IPR001584">
    <property type="entry name" value="Integrase_cat-core"/>
</dbReference>
<dbReference type="InterPro" id="IPR036397">
    <property type="entry name" value="RNaseH_sf"/>
</dbReference>
<keyword evidence="4" id="KW-1185">Reference proteome</keyword>
<dbReference type="PANTHER" id="PTHR42648:SF18">
    <property type="entry name" value="RETROTRANSPOSON, UNCLASSIFIED-LIKE PROTEIN"/>
    <property type="match status" value="1"/>
</dbReference>
<gene>
    <name evidence="3" type="ORF">AABB24_020390</name>
</gene>
<sequence length="114" mass="13400">MCYIYFFKYKSEVKSIFWKLKAKLDNESYCKIKILLSANGKEYTSHQFCLFCEEAGIEHQLTAPYTPEKNGVSERRNRFIILILCLACDLIAMLYLIYRSIDEIKGATRTFLKC</sequence>
<evidence type="ECO:0000313" key="3">
    <source>
        <dbReference type="EMBL" id="KAL3352328.1"/>
    </source>
</evidence>
<feature type="transmembrane region" description="Helical" evidence="1">
    <location>
        <begin position="79"/>
        <end position="98"/>
    </location>
</feature>
<evidence type="ECO:0000313" key="4">
    <source>
        <dbReference type="Proteomes" id="UP001627284"/>
    </source>
</evidence>
<dbReference type="SUPFAM" id="SSF53098">
    <property type="entry name" value="Ribonuclease H-like"/>
    <property type="match status" value="1"/>
</dbReference>
<dbReference type="PANTHER" id="PTHR42648">
    <property type="entry name" value="TRANSPOSASE, PUTATIVE-RELATED"/>
    <property type="match status" value="1"/>
</dbReference>
<name>A0ABD2T7Y0_9SOLN</name>
<dbReference type="EMBL" id="JBJKTR010000012">
    <property type="protein sequence ID" value="KAL3352330.1"/>
    <property type="molecule type" value="Genomic_DNA"/>
</dbReference>
<feature type="domain" description="Integrase catalytic" evidence="2">
    <location>
        <begin position="1"/>
        <end position="80"/>
    </location>
</feature>
<dbReference type="EMBL" id="JBJKTR010000012">
    <property type="protein sequence ID" value="KAL3352325.1"/>
    <property type="molecule type" value="Genomic_DNA"/>
</dbReference>
<reference evidence="3 4" key="1">
    <citation type="submission" date="2024-05" db="EMBL/GenBank/DDBJ databases">
        <title>De novo assembly of an allotetraploid wild potato.</title>
        <authorList>
            <person name="Hosaka A.J."/>
        </authorList>
    </citation>
    <scope>NUCLEOTIDE SEQUENCE [LARGE SCALE GENOMIC DNA]</scope>
    <source>
        <tissue evidence="3">Young leaves</tissue>
    </source>
</reference>
<accession>A0ABD2T7Y0</accession>
<dbReference type="InterPro" id="IPR039537">
    <property type="entry name" value="Retrotran_Ty1/copia-like"/>
</dbReference>
<dbReference type="Gene3D" id="3.30.420.10">
    <property type="entry name" value="Ribonuclease H-like superfamily/Ribonuclease H"/>
    <property type="match status" value="1"/>
</dbReference>
<keyword evidence="1" id="KW-1133">Transmembrane helix</keyword>
<dbReference type="AlphaFoldDB" id="A0ABD2T7Y0"/>